<name>A0A1L9AWA0_9BACT</name>
<dbReference type="Proteomes" id="UP000182229">
    <property type="component" value="Unassembled WGS sequence"/>
</dbReference>
<dbReference type="PROSITE" id="PS51257">
    <property type="entry name" value="PROKAR_LIPOPROTEIN"/>
    <property type="match status" value="1"/>
</dbReference>
<evidence type="ECO:0000313" key="2">
    <source>
        <dbReference type="Proteomes" id="UP000182229"/>
    </source>
</evidence>
<dbReference type="AlphaFoldDB" id="A0A1L9AWA0"/>
<proteinExistence type="predicted"/>
<gene>
    <name evidence="1" type="ORF">BON30_44040</name>
</gene>
<dbReference type="OrthoDB" id="5382407at2"/>
<sequence>MHRRAFLLLLPGVAGCAGMTLRPDALDEAVRVEDLGLSFTPSGAGVLSVTLDVGNPTFWDAEITGVDFELKLDGQRYAVGTRGVQEPLASDARRTLAVSFPLRCEPTAAEGRTRAWRVELGGTVALAFGERIRLLPFRAERYLRLAHFRPLHLEPD</sequence>
<comment type="caution">
    <text evidence="1">The sequence shown here is derived from an EMBL/GenBank/DDBJ whole genome shotgun (WGS) entry which is preliminary data.</text>
</comment>
<dbReference type="RefSeq" id="WP_071904614.1">
    <property type="nucleotide sequence ID" value="NZ_MPIN01000020.1"/>
</dbReference>
<evidence type="ECO:0000313" key="1">
    <source>
        <dbReference type="EMBL" id="OJH34289.1"/>
    </source>
</evidence>
<reference evidence="2" key="1">
    <citation type="submission" date="2016-11" db="EMBL/GenBank/DDBJ databases">
        <authorList>
            <person name="Shukria A."/>
            <person name="Stevens D.C."/>
        </authorList>
    </citation>
    <scope>NUCLEOTIDE SEQUENCE [LARGE SCALE GENOMIC DNA]</scope>
    <source>
        <strain evidence="2">Cbfe23</strain>
    </source>
</reference>
<accession>A0A1L9AWA0</accession>
<keyword evidence="2" id="KW-1185">Reference proteome</keyword>
<dbReference type="STRING" id="83449.BON30_44040"/>
<dbReference type="EMBL" id="MPIN01000020">
    <property type="protein sequence ID" value="OJH34289.1"/>
    <property type="molecule type" value="Genomic_DNA"/>
</dbReference>
<evidence type="ECO:0008006" key="3">
    <source>
        <dbReference type="Google" id="ProtNLM"/>
    </source>
</evidence>
<reference evidence="1 2" key="2">
    <citation type="submission" date="2016-12" db="EMBL/GenBank/DDBJ databases">
        <title>Draft Genome Sequence of Cystobacter ferrugineus Strain Cbfe23.</title>
        <authorList>
            <person name="Akbar S."/>
            <person name="Dowd S.E."/>
            <person name="Stevens D.C."/>
        </authorList>
    </citation>
    <scope>NUCLEOTIDE SEQUENCE [LARGE SCALE GENOMIC DNA]</scope>
    <source>
        <strain evidence="1 2">Cbfe23</strain>
    </source>
</reference>
<organism evidence="1 2">
    <name type="scientific">Cystobacter ferrugineus</name>
    <dbReference type="NCBI Taxonomy" id="83449"/>
    <lineage>
        <taxon>Bacteria</taxon>
        <taxon>Pseudomonadati</taxon>
        <taxon>Myxococcota</taxon>
        <taxon>Myxococcia</taxon>
        <taxon>Myxococcales</taxon>
        <taxon>Cystobacterineae</taxon>
        <taxon>Archangiaceae</taxon>
        <taxon>Cystobacter</taxon>
    </lineage>
</organism>
<protein>
    <recommendedName>
        <fullName evidence="3">Water stress and hypersensitive response domain-containing protein</fullName>
    </recommendedName>
</protein>